<dbReference type="PANTHER" id="PTHR44757">
    <property type="entry name" value="DIGUANYLATE CYCLASE DGCP"/>
    <property type="match status" value="1"/>
</dbReference>
<evidence type="ECO:0000259" key="3">
    <source>
        <dbReference type="PROSITE" id="PS50887"/>
    </source>
</evidence>
<sequence>MQDHFHAALVRYIPDAALLVDREGIIIEANRRAEELFRYDDGELAGLPVDLLVPEAKRSWHAERVRGYMMRPVSRPEGTMTVFTGQRRDGGLFPADITLGPIVEGHELVVLATIRDVSERQRAAITLRQTNRALRLLSASNRTLLRSNDEQDLLAHVCRIAVEIGGYRLAWVGYAEHDERRRVRPVAHFGFEDGFLAVAEMSWGEGERGRSAMSTAIRTGRTTLRQHVLADPRLAPWHDDACRRNYQSAVALPLRVGEETLGALAIYAPEPDAFHSEEVALLAELADDLSFGIQTTRLRVAHDHAQDRLHRLAFYDPLTGLPNRALFMEHFNRFLAVAASSRQQLALLLLDLEHLREINESYGHPVGDQVLATVARRLRELFPGEETLARFEGNDFVMICPAADQTTATALAGQVLAAVSVPVPAGEAHFTIGGSVGISLYPGDGSTPQELLSQADLAMYRAKADSGGYRFYRAEMSQHLSRKMELAHRLERALAEGGLELYYQPKVDLASGALAGAEALLRWNDPLLGPVPPAEFIPVAEERGMMVELGEWVLNAACRQVRAWRQAGFPVSGRIAVNVSSRQLDDPNFVPLLARAVTAAGISPADLELELTESAIMSDPARVIDILGELKRQGFSLAIDDFGTGYSSLVYLKRFPVDTLKIDQLFVRNMLADQSDYAIVTTIIAMARHLGLTLVAEGVEDDGHLAALRQLGCDYAQGYYFSRPEPAPRFAENWLARHPSR</sequence>
<dbReference type="CDD" id="cd01949">
    <property type="entry name" value="GGDEF"/>
    <property type="match status" value="1"/>
</dbReference>
<name>A0ABM8EMW9_9BACT</name>
<feature type="domain" description="GGDEF" evidence="3">
    <location>
        <begin position="343"/>
        <end position="476"/>
    </location>
</feature>
<dbReference type="Gene3D" id="3.30.450.40">
    <property type="match status" value="1"/>
</dbReference>
<gene>
    <name evidence="4" type="ORF">GURASL_28630</name>
</gene>
<dbReference type="InterPro" id="IPR001610">
    <property type="entry name" value="PAC"/>
</dbReference>
<dbReference type="InterPro" id="IPR000014">
    <property type="entry name" value="PAS"/>
</dbReference>
<dbReference type="NCBIfam" id="TIGR00229">
    <property type="entry name" value="sensory_box"/>
    <property type="match status" value="1"/>
</dbReference>
<dbReference type="InterPro" id="IPR000160">
    <property type="entry name" value="GGDEF_dom"/>
</dbReference>
<evidence type="ECO:0000259" key="1">
    <source>
        <dbReference type="PROSITE" id="PS50112"/>
    </source>
</evidence>
<dbReference type="CDD" id="cd01948">
    <property type="entry name" value="EAL"/>
    <property type="match status" value="1"/>
</dbReference>
<dbReference type="SUPFAM" id="SSF141868">
    <property type="entry name" value="EAL domain-like"/>
    <property type="match status" value="1"/>
</dbReference>
<dbReference type="CDD" id="cd00130">
    <property type="entry name" value="PAS"/>
    <property type="match status" value="1"/>
</dbReference>
<dbReference type="SMART" id="SM00267">
    <property type="entry name" value="GGDEF"/>
    <property type="match status" value="1"/>
</dbReference>
<dbReference type="Pfam" id="PF00990">
    <property type="entry name" value="GGDEF"/>
    <property type="match status" value="1"/>
</dbReference>
<dbReference type="SUPFAM" id="SSF55785">
    <property type="entry name" value="PYP-like sensor domain (PAS domain)"/>
    <property type="match status" value="1"/>
</dbReference>
<feature type="domain" description="EAL" evidence="2">
    <location>
        <begin position="483"/>
        <end position="738"/>
    </location>
</feature>
<dbReference type="PROSITE" id="PS50887">
    <property type="entry name" value="GGDEF"/>
    <property type="match status" value="1"/>
</dbReference>
<dbReference type="Pfam" id="PF13185">
    <property type="entry name" value="GAF_2"/>
    <property type="match status" value="1"/>
</dbReference>
<dbReference type="SUPFAM" id="SSF55073">
    <property type="entry name" value="Nucleotide cyclase"/>
    <property type="match status" value="1"/>
</dbReference>
<dbReference type="InterPro" id="IPR035965">
    <property type="entry name" value="PAS-like_dom_sf"/>
</dbReference>
<dbReference type="PROSITE" id="PS50883">
    <property type="entry name" value="EAL"/>
    <property type="match status" value="1"/>
</dbReference>
<dbReference type="InterPro" id="IPR029787">
    <property type="entry name" value="Nucleotide_cyclase"/>
</dbReference>
<organism evidence="4 5">
    <name type="scientific">Geotalea uraniireducens</name>
    <dbReference type="NCBI Taxonomy" id="351604"/>
    <lineage>
        <taxon>Bacteria</taxon>
        <taxon>Pseudomonadati</taxon>
        <taxon>Thermodesulfobacteriota</taxon>
        <taxon>Desulfuromonadia</taxon>
        <taxon>Geobacterales</taxon>
        <taxon>Geobacteraceae</taxon>
        <taxon>Geotalea</taxon>
    </lineage>
</organism>
<dbReference type="Pfam" id="PF00989">
    <property type="entry name" value="PAS"/>
    <property type="match status" value="1"/>
</dbReference>
<dbReference type="InterPro" id="IPR029016">
    <property type="entry name" value="GAF-like_dom_sf"/>
</dbReference>
<keyword evidence="5" id="KW-1185">Reference proteome</keyword>
<protein>
    <recommendedName>
        <fullName evidence="6">EAL domain-containing protein</fullName>
    </recommendedName>
</protein>
<dbReference type="SMART" id="SM00065">
    <property type="entry name" value="GAF"/>
    <property type="match status" value="1"/>
</dbReference>
<evidence type="ECO:0000313" key="5">
    <source>
        <dbReference type="Proteomes" id="UP001317705"/>
    </source>
</evidence>
<dbReference type="Gene3D" id="3.30.450.20">
    <property type="entry name" value="PAS domain"/>
    <property type="match status" value="1"/>
</dbReference>
<reference evidence="4 5" key="1">
    <citation type="submission" date="2022-12" db="EMBL/GenBank/DDBJ databases">
        <title>Polyphasic characterization of Geotalea uranireducens NIT-SL11 newly isolated from a complex of sewage sludge and microbially reduced graphene oxide.</title>
        <authorList>
            <person name="Xie L."/>
            <person name="Yoshida N."/>
            <person name="Meng L."/>
        </authorList>
    </citation>
    <scope>NUCLEOTIDE SEQUENCE [LARGE SCALE GENOMIC DNA]</scope>
    <source>
        <strain evidence="4 5">NIT-SL11</strain>
    </source>
</reference>
<evidence type="ECO:0008006" key="6">
    <source>
        <dbReference type="Google" id="ProtNLM"/>
    </source>
</evidence>
<dbReference type="NCBIfam" id="TIGR00254">
    <property type="entry name" value="GGDEF"/>
    <property type="match status" value="1"/>
</dbReference>
<dbReference type="SUPFAM" id="SSF55781">
    <property type="entry name" value="GAF domain-like"/>
    <property type="match status" value="1"/>
</dbReference>
<dbReference type="SMART" id="SM00086">
    <property type="entry name" value="PAC"/>
    <property type="match status" value="1"/>
</dbReference>
<dbReference type="Proteomes" id="UP001317705">
    <property type="component" value="Chromosome"/>
</dbReference>
<evidence type="ECO:0000259" key="2">
    <source>
        <dbReference type="PROSITE" id="PS50883"/>
    </source>
</evidence>
<dbReference type="InterPro" id="IPR052155">
    <property type="entry name" value="Biofilm_reg_signaling"/>
</dbReference>
<proteinExistence type="predicted"/>
<feature type="domain" description="PAS" evidence="1">
    <location>
        <begin position="2"/>
        <end position="55"/>
    </location>
</feature>
<dbReference type="Gene3D" id="3.30.70.270">
    <property type="match status" value="1"/>
</dbReference>
<dbReference type="PROSITE" id="PS50112">
    <property type="entry name" value="PAS"/>
    <property type="match status" value="1"/>
</dbReference>
<dbReference type="Pfam" id="PF00563">
    <property type="entry name" value="EAL"/>
    <property type="match status" value="1"/>
</dbReference>
<dbReference type="InterPro" id="IPR013767">
    <property type="entry name" value="PAS_fold"/>
</dbReference>
<dbReference type="PANTHER" id="PTHR44757:SF2">
    <property type="entry name" value="BIOFILM ARCHITECTURE MAINTENANCE PROTEIN MBAA"/>
    <property type="match status" value="1"/>
</dbReference>
<dbReference type="SMART" id="SM00052">
    <property type="entry name" value="EAL"/>
    <property type="match status" value="1"/>
</dbReference>
<accession>A0ABM8EMW9</accession>
<dbReference type="RefSeq" id="WP_282000056.1">
    <property type="nucleotide sequence ID" value="NZ_AP027151.1"/>
</dbReference>
<dbReference type="InterPro" id="IPR001633">
    <property type="entry name" value="EAL_dom"/>
</dbReference>
<dbReference type="EMBL" id="AP027151">
    <property type="protein sequence ID" value="BDV43940.1"/>
    <property type="molecule type" value="Genomic_DNA"/>
</dbReference>
<dbReference type="InterPro" id="IPR003018">
    <property type="entry name" value="GAF"/>
</dbReference>
<dbReference type="Gene3D" id="3.20.20.450">
    <property type="entry name" value="EAL domain"/>
    <property type="match status" value="1"/>
</dbReference>
<dbReference type="InterPro" id="IPR035919">
    <property type="entry name" value="EAL_sf"/>
</dbReference>
<dbReference type="SMART" id="SM00091">
    <property type="entry name" value="PAS"/>
    <property type="match status" value="1"/>
</dbReference>
<evidence type="ECO:0000313" key="4">
    <source>
        <dbReference type="EMBL" id="BDV43940.1"/>
    </source>
</evidence>
<dbReference type="InterPro" id="IPR043128">
    <property type="entry name" value="Rev_trsase/Diguanyl_cyclase"/>
</dbReference>